<organism evidence="2 3">
    <name type="scientific">Polymorphospora rubra</name>
    <dbReference type="NCBI Taxonomy" id="338584"/>
    <lineage>
        <taxon>Bacteria</taxon>
        <taxon>Bacillati</taxon>
        <taxon>Actinomycetota</taxon>
        <taxon>Actinomycetes</taxon>
        <taxon>Micromonosporales</taxon>
        <taxon>Micromonosporaceae</taxon>
        <taxon>Polymorphospora</taxon>
    </lineage>
</organism>
<evidence type="ECO:0000256" key="1">
    <source>
        <dbReference type="SAM" id="Phobius"/>
    </source>
</evidence>
<dbReference type="PANTHER" id="PTHR36840">
    <property type="entry name" value="BLL5714 PROTEIN"/>
    <property type="match status" value="1"/>
</dbReference>
<feature type="transmembrane region" description="Helical" evidence="1">
    <location>
        <begin position="236"/>
        <end position="259"/>
    </location>
</feature>
<keyword evidence="1" id="KW-0812">Transmembrane</keyword>
<dbReference type="KEGG" id="pry:Prubr_57440"/>
<feature type="transmembrane region" description="Helical" evidence="1">
    <location>
        <begin position="380"/>
        <end position="398"/>
    </location>
</feature>
<sequence>MIHPGAPGSRVTRLELLYDLIFVFAFLNVTNVAGEQLTPLGLTRALLVLALLWWCWSSFAALGNLARADQGLLPLLSFGIMAAVLVLALTLPEAFVDDPGGLYGPVVFAACYAVVRVGQLAVHWTVLRTTGAGWVGPLRNFGVFAVPVVTSTVLILSAALIPHSGDEAEPNPVRLGLWTAAIAVEYLAGTVRLSGRFYIVSAGHWAERHALIVLVALGESIISIGVGPNLTGGLPVTWAVIVAAALGFTVTVCLWWMYFDEHAIAAEQSLHGTRQPEARRRLVRDAYTYLHLPMIIGIIGFALGLKRYLGDISADPETGWQHRVGTLELDLLYGGVLLFLLALAAFARRTTHHYRPALPLVVLVVVLVVVIAAIRPPALIALAMLATGCVVLVLMQFWQRAHARSRVRRTALDEQLASEVDQSEWRRKHL</sequence>
<dbReference type="RefSeq" id="WP_212817912.1">
    <property type="nucleotide sequence ID" value="NZ_AP023359.1"/>
</dbReference>
<feature type="transmembrane region" description="Helical" evidence="1">
    <location>
        <begin position="329"/>
        <end position="347"/>
    </location>
</feature>
<evidence type="ECO:0008006" key="4">
    <source>
        <dbReference type="Google" id="ProtNLM"/>
    </source>
</evidence>
<feature type="transmembrane region" description="Helical" evidence="1">
    <location>
        <begin position="138"/>
        <end position="163"/>
    </location>
</feature>
<keyword evidence="1" id="KW-1133">Transmembrane helix</keyword>
<keyword evidence="1" id="KW-0472">Membrane</keyword>
<dbReference type="Pfam" id="PF06772">
    <property type="entry name" value="LtrA"/>
    <property type="match status" value="1"/>
</dbReference>
<dbReference type="EMBL" id="AP023359">
    <property type="protein sequence ID" value="BCJ68723.1"/>
    <property type="molecule type" value="Genomic_DNA"/>
</dbReference>
<gene>
    <name evidence="2" type="ORF">Prubr_57440</name>
</gene>
<dbReference type="Proteomes" id="UP000680866">
    <property type="component" value="Chromosome"/>
</dbReference>
<feature type="transmembrane region" description="Helical" evidence="1">
    <location>
        <begin position="72"/>
        <end position="91"/>
    </location>
</feature>
<dbReference type="InterPro" id="IPR010640">
    <property type="entry name" value="Low_temperature_requirement_A"/>
</dbReference>
<reference evidence="2" key="1">
    <citation type="submission" date="2020-08" db="EMBL/GenBank/DDBJ databases">
        <title>Whole genome shotgun sequence of Polymorphospora rubra NBRC 101157.</title>
        <authorList>
            <person name="Komaki H."/>
            <person name="Tamura T."/>
        </authorList>
    </citation>
    <scope>NUCLEOTIDE SEQUENCE</scope>
    <source>
        <strain evidence="2">NBRC 101157</strain>
    </source>
</reference>
<dbReference type="PANTHER" id="PTHR36840:SF1">
    <property type="entry name" value="BLL5714 PROTEIN"/>
    <property type="match status" value="1"/>
</dbReference>
<feature type="transmembrane region" description="Helical" evidence="1">
    <location>
        <begin position="175"/>
        <end position="199"/>
    </location>
</feature>
<dbReference type="AlphaFoldDB" id="A0A810NB00"/>
<evidence type="ECO:0000313" key="3">
    <source>
        <dbReference type="Proteomes" id="UP000680866"/>
    </source>
</evidence>
<proteinExistence type="predicted"/>
<feature type="transmembrane region" description="Helical" evidence="1">
    <location>
        <begin position="45"/>
        <end position="65"/>
    </location>
</feature>
<evidence type="ECO:0000313" key="2">
    <source>
        <dbReference type="EMBL" id="BCJ68723.1"/>
    </source>
</evidence>
<feature type="transmembrane region" description="Helical" evidence="1">
    <location>
        <begin position="103"/>
        <end position="126"/>
    </location>
</feature>
<feature type="transmembrane region" description="Helical" evidence="1">
    <location>
        <begin position="211"/>
        <end position="230"/>
    </location>
</feature>
<feature type="transmembrane region" description="Helical" evidence="1">
    <location>
        <begin position="16"/>
        <end position="33"/>
    </location>
</feature>
<keyword evidence="3" id="KW-1185">Reference proteome</keyword>
<feature type="transmembrane region" description="Helical" evidence="1">
    <location>
        <begin position="354"/>
        <end position="374"/>
    </location>
</feature>
<accession>A0A810NB00</accession>
<feature type="transmembrane region" description="Helical" evidence="1">
    <location>
        <begin position="289"/>
        <end position="309"/>
    </location>
</feature>
<protein>
    <recommendedName>
        <fullName evidence="4">Low temperature requirement protein A</fullName>
    </recommendedName>
</protein>
<name>A0A810NB00_9ACTN</name>